<sequence>MWKAQLDISKPEHLATALGNVFSAGEVKEIIAAAGTAEVKAELAATTERAVKELGAFGVPWFWVLDGEGKGEPFFGSDRWHFMWEFLGLPFEDLRLKARI</sequence>
<dbReference type="InterPro" id="IPR036249">
    <property type="entry name" value="Thioredoxin-like_sf"/>
</dbReference>
<gene>
    <name evidence="2" type="ORF">ETB97_001171</name>
</gene>
<dbReference type="Gene3D" id="3.40.30.10">
    <property type="entry name" value="Glutaredoxin"/>
    <property type="match status" value="1"/>
</dbReference>
<dbReference type="GO" id="GO:0004602">
    <property type="term" value="F:glutathione peroxidase activity"/>
    <property type="evidence" value="ECO:0007669"/>
    <property type="project" value="TreeGrafter"/>
</dbReference>
<dbReference type="Pfam" id="PF01323">
    <property type="entry name" value="DSBA"/>
    <property type="match status" value="1"/>
</dbReference>
<dbReference type="InterPro" id="IPR001853">
    <property type="entry name" value="DSBA-like_thioredoxin_dom"/>
</dbReference>
<accession>A0A8H6AAZ5</accession>
<dbReference type="Proteomes" id="UP000541154">
    <property type="component" value="Unassembled WGS sequence"/>
</dbReference>
<proteinExistence type="predicted"/>
<dbReference type="PANTHER" id="PTHR42943:SF13">
    <property type="entry name" value="GLUTATHIONE S-TRANSFERASE KAPPA-RELATED"/>
    <property type="match status" value="1"/>
</dbReference>
<dbReference type="GO" id="GO:0005777">
    <property type="term" value="C:peroxisome"/>
    <property type="evidence" value="ECO:0007669"/>
    <property type="project" value="TreeGrafter"/>
</dbReference>
<reference evidence="2 3" key="1">
    <citation type="submission" date="2019-04" db="EMBL/GenBank/DDBJ databases">
        <title>Aspergillus burnettii sp. nov., novel species from soil in southeast Queensland.</title>
        <authorList>
            <person name="Gilchrist C.L.M."/>
            <person name="Pitt J.I."/>
            <person name="Lange L."/>
            <person name="Lacey H.J."/>
            <person name="Vuong D."/>
            <person name="Midgley D.J."/>
            <person name="Greenfield P."/>
            <person name="Bradbury M."/>
            <person name="Lacey E."/>
            <person name="Busk P.K."/>
            <person name="Pilgaard B."/>
            <person name="Chooi Y.H."/>
            <person name="Piggott A.M."/>
        </authorList>
    </citation>
    <scope>NUCLEOTIDE SEQUENCE [LARGE SCALE GENOMIC DNA]</scope>
    <source>
        <strain evidence="2 3">FRR 5400</strain>
    </source>
</reference>
<keyword evidence="3" id="KW-1185">Reference proteome</keyword>
<feature type="domain" description="DSBA-like thioredoxin" evidence="1">
    <location>
        <begin position="2"/>
        <end position="85"/>
    </location>
</feature>
<evidence type="ECO:0000259" key="1">
    <source>
        <dbReference type="Pfam" id="PF01323"/>
    </source>
</evidence>
<comment type="caution">
    <text evidence="2">The sequence shown here is derived from an EMBL/GenBank/DDBJ whole genome shotgun (WGS) entry which is preliminary data.</text>
</comment>
<protein>
    <recommendedName>
        <fullName evidence="1">DSBA-like thioredoxin domain-containing protein</fullName>
    </recommendedName>
</protein>
<dbReference type="GO" id="GO:0004364">
    <property type="term" value="F:glutathione transferase activity"/>
    <property type="evidence" value="ECO:0007669"/>
    <property type="project" value="TreeGrafter"/>
</dbReference>
<dbReference type="SUPFAM" id="SSF52833">
    <property type="entry name" value="Thioredoxin-like"/>
    <property type="match status" value="1"/>
</dbReference>
<dbReference type="PANTHER" id="PTHR42943">
    <property type="entry name" value="GLUTATHIONE S-TRANSFERASE KAPPA"/>
    <property type="match status" value="1"/>
</dbReference>
<evidence type="ECO:0000313" key="2">
    <source>
        <dbReference type="EMBL" id="KAF5866093.1"/>
    </source>
</evidence>
<dbReference type="InterPro" id="IPR051924">
    <property type="entry name" value="GST_Kappa/NadH"/>
</dbReference>
<dbReference type="GO" id="GO:0006749">
    <property type="term" value="P:glutathione metabolic process"/>
    <property type="evidence" value="ECO:0007669"/>
    <property type="project" value="TreeGrafter"/>
</dbReference>
<organism evidence="2 3">
    <name type="scientific">Petromyces alliaceus</name>
    <name type="common">Aspergillus alliaceus</name>
    <dbReference type="NCBI Taxonomy" id="209559"/>
    <lineage>
        <taxon>Eukaryota</taxon>
        <taxon>Fungi</taxon>
        <taxon>Dikarya</taxon>
        <taxon>Ascomycota</taxon>
        <taxon>Pezizomycotina</taxon>
        <taxon>Eurotiomycetes</taxon>
        <taxon>Eurotiomycetidae</taxon>
        <taxon>Eurotiales</taxon>
        <taxon>Aspergillaceae</taxon>
        <taxon>Aspergillus</taxon>
        <taxon>Aspergillus subgen. Circumdati</taxon>
    </lineage>
</organism>
<evidence type="ECO:0000313" key="3">
    <source>
        <dbReference type="Proteomes" id="UP000541154"/>
    </source>
</evidence>
<dbReference type="GO" id="GO:0005739">
    <property type="term" value="C:mitochondrion"/>
    <property type="evidence" value="ECO:0007669"/>
    <property type="project" value="TreeGrafter"/>
</dbReference>
<name>A0A8H6AAZ5_PETAA</name>
<dbReference type="AlphaFoldDB" id="A0A8H6AAZ5"/>
<dbReference type="EMBL" id="SPNV01000012">
    <property type="protein sequence ID" value="KAF5866093.1"/>
    <property type="molecule type" value="Genomic_DNA"/>
</dbReference>